<evidence type="ECO:0000313" key="3">
    <source>
        <dbReference type="Proteomes" id="UP001202328"/>
    </source>
</evidence>
<reference evidence="2" key="1">
    <citation type="submission" date="2022-04" db="EMBL/GenBank/DDBJ databases">
        <title>A functionally conserved STORR gene fusion in Papaver species that diverged 16.8 million years ago.</title>
        <authorList>
            <person name="Catania T."/>
        </authorList>
    </citation>
    <scope>NUCLEOTIDE SEQUENCE</scope>
    <source>
        <strain evidence="2">S-188037</strain>
    </source>
</reference>
<feature type="region of interest" description="Disordered" evidence="1">
    <location>
        <begin position="19"/>
        <end position="85"/>
    </location>
</feature>
<evidence type="ECO:0000256" key="1">
    <source>
        <dbReference type="SAM" id="MobiDB-lite"/>
    </source>
</evidence>
<comment type="caution">
    <text evidence="2">The sequence shown here is derived from an EMBL/GenBank/DDBJ whole genome shotgun (WGS) entry which is preliminary data.</text>
</comment>
<proteinExistence type="predicted"/>
<evidence type="ECO:0000313" key="2">
    <source>
        <dbReference type="EMBL" id="KAI3884971.1"/>
    </source>
</evidence>
<dbReference type="Proteomes" id="UP001202328">
    <property type="component" value="Unassembled WGS sequence"/>
</dbReference>
<feature type="compositionally biased region" description="Low complexity" evidence="1">
    <location>
        <begin position="23"/>
        <end position="33"/>
    </location>
</feature>
<keyword evidence="3" id="KW-1185">Reference proteome</keyword>
<accession>A0AAD4XAZ3</accession>
<feature type="compositionally biased region" description="Low complexity" evidence="1">
    <location>
        <begin position="45"/>
        <end position="62"/>
    </location>
</feature>
<dbReference type="EMBL" id="JAJJMB010012161">
    <property type="protein sequence ID" value="KAI3884971.1"/>
    <property type="molecule type" value="Genomic_DNA"/>
</dbReference>
<dbReference type="AlphaFoldDB" id="A0AAD4XAZ3"/>
<gene>
    <name evidence="2" type="ORF">MKW98_002363</name>
</gene>
<protein>
    <submittedName>
        <fullName evidence="2">Uncharacterized protein</fullName>
    </submittedName>
</protein>
<sequence length="131" mass="13785">MECSVNGDEFCITISPTKKMRKALSAPTTATTSESKKSADVPPLSKGKAAATTPSSSSAGSQKKGKTTAPSSSTAADVGAKRKVPHPSTYFTPCTACFNQTYNGTVNISSQTINITEPSSKRFRKPNSKYQ</sequence>
<name>A0AAD4XAZ3_9MAGN</name>
<organism evidence="2 3">
    <name type="scientific">Papaver atlanticum</name>
    <dbReference type="NCBI Taxonomy" id="357466"/>
    <lineage>
        <taxon>Eukaryota</taxon>
        <taxon>Viridiplantae</taxon>
        <taxon>Streptophyta</taxon>
        <taxon>Embryophyta</taxon>
        <taxon>Tracheophyta</taxon>
        <taxon>Spermatophyta</taxon>
        <taxon>Magnoliopsida</taxon>
        <taxon>Ranunculales</taxon>
        <taxon>Papaveraceae</taxon>
        <taxon>Papaveroideae</taxon>
        <taxon>Papaver</taxon>
    </lineage>
</organism>